<protein>
    <submittedName>
        <fullName evidence="10">Inner membrane protein YccS</fullName>
    </submittedName>
</protein>
<sequence length="730" mass="82507">MNLSAQLRQQWANKTVNYSGLILITLLGIVIPTWYLGLKTWITPLILGVIAAALSETDDNFFGRIKAILLTLICFAIAAFSIEILFDTPVLFAIGLFCSSFAFILLGAIGPRYSSIAFGSLLIAIYTMIGATQSTDLWFQPVMLLAGALGYFFMSMIWSSIAPWQPVQLSLSAVFNQLSRYLAGKRTMFHPSIELRLQPLRVSEANLNVKTVAALNQCKMTLLNRSKKGHVDGPSDRYLQLYFIAQDIHERISSSHYRYQELSKKFARSDVLFRFKHVLEMQSESCAAIASAISLGQPYTHGQNSIRALAELQDSIEYLNQQSLPDCSEQLEQLNYLFNNMATVEKLLSNVSNPDIESIEEAVLDDTNPHTLSAMWSRIKTHLNKDSLLFRHATRLSLALTLGYGVIQALNLEHGYWILLTTLFVCQPNYSATRQKLYARIIGTVVGLLLGVPLLTLFPSFESQLFFIVISGVMFFALRLNNYGYATGFITVLVLFCFHQLGDGYAVVLPRLFDTLIGCLLAVGAVYFILPDWESKRLSKTMSNAIEANRQYLMQIIAQYRIGKQDTLAYRIARRRAHDTDAQLASTIANMLAEPGQYQKSTEQSFRFLTLNHALLSYISALGAHRQRLNDESIHCLVLQAHRTINRHLEVLNYQLSSHIQDHEFSTVDQFDIHRRLVEWRDDDDRSARMVLQQLHLIYRLLPELHNLANHLADQAPSDSDPNDKSSDKA</sequence>
<dbReference type="NCBIfam" id="TIGR01667">
    <property type="entry name" value="YCCS_YHFK"/>
    <property type="match status" value="1"/>
</dbReference>
<dbReference type="InterPro" id="IPR049453">
    <property type="entry name" value="Memb_transporter_dom"/>
</dbReference>
<keyword evidence="4 7" id="KW-1133">Transmembrane helix</keyword>
<feature type="transmembrane region" description="Helical" evidence="7">
    <location>
        <begin position="16"/>
        <end position="35"/>
    </location>
</feature>
<organism evidence="10 11">
    <name type="scientific">Vibrio hippocampi</name>
    <dbReference type="NCBI Taxonomy" id="654686"/>
    <lineage>
        <taxon>Bacteria</taxon>
        <taxon>Pseudomonadati</taxon>
        <taxon>Pseudomonadota</taxon>
        <taxon>Gammaproteobacteria</taxon>
        <taxon>Vibrionales</taxon>
        <taxon>Vibrionaceae</taxon>
        <taxon>Vibrio</taxon>
    </lineage>
</organism>
<name>A0ABM8ZMB5_9VIBR</name>
<feature type="transmembrane region" description="Helical" evidence="7">
    <location>
        <begin position="485"/>
        <end position="502"/>
    </location>
</feature>
<proteinExistence type="inferred from homology"/>
<dbReference type="NCBIfam" id="TIGR01666">
    <property type="entry name" value="YCCS"/>
    <property type="match status" value="1"/>
</dbReference>
<feature type="transmembrane region" description="Helical" evidence="7">
    <location>
        <begin position="116"/>
        <end position="132"/>
    </location>
</feature>
<dbReference type="InterPro" id="IPR032692">
    <property type="entry name" value="YccS_N"/>
</dbReference>
<feature type="transmembrane region" description="Helical" evidence="7">
    <location>
        <begin position="92"/>
        <end position="109"/>
    </location>
</feature>
<evidence type="ECO:0000259" key="9">
    <source>
        <dbReference type="Pfam" id="PF13515"/>
    </source>
</evidence>
<feature type="domain" description="Integral membrane bound transporter" evidence="9">
    <location>
        <begin position="404"/>
        <end position="523"/>
    </location>
</feature>
<feature type="transmembrane region" description="Helical" evidence="7">
    <location>
        <begin position="508"/>
        <end position="530"/>
    </location>
</feature>
<evidence type="ECO:0000313" key="11">
    <source>
        <dbReference type="Proteomes" id="UP000838160"/>
    </source>
</evidence>
<comment type="caution">
    <text evidence="10">The sequence shown here is derived from an EMBL/GenBank/DDBJ whole genome shotgun (WGS) entry which is preliminary data.</text>
</comment>
<dbReference type="EMBL" id="CAKLCM010000003">
    <property type="protein sequence ID" value="CAH0529637.1"/>
    <property type="molecule type" value="Genomic_DNA"/>
</dbReference>
<dbReference type="PANTHER" id="PTHR30509">
    <property type="entry name" value="P-HYDROXYBENZOIC ACID EFFLUX PUMP SUBUNIT-RELATED"/>
    <property type="match status" value="1"/>
</dbReference>
<gene>
    <name evidence="10" type="primary">yccS</name>
    <name evidence="10" type="ORF">VHP8226_03392</name>
</gene>
<evidence type="ECO:0000256" key="3">
    <source>
        <dbReference type="ARBA" id="ARBA00022692"/>
    </source>
</evidence>
<evidence type="ECO:0000256" key="1">
    <source>
        <dbReference type="ARBA" id="ARBA00004651"/>
    </source>
</evidence>
<evidence type="ECO:0000256" key="4">
    <source>
        <dbReference type="ARBA" id="ARBA00022989"/>
    </source>
</evidence>
<dbReference type="PANTHER" id="PTHR30509:SF8">
    <property type="entry name" value="INNER MEMBRANE PROTEIN YCCS"/>
    <property type="match status" value="1"/>
</dbReference>
<keyword evidence="11" id="KW-1185">Reference proteome</keyword>
<comment type="similarity">
    <text evidence="6">Belongs to the YccS/YhfK family.</text>
</comment>
<reference evidence="10" key="1">
    <citation type="submission" date="2021-12" db="EMBL/GenBank/DDBJ databases">
        <authorList>
            <person name="Rodrigo-Torres L."/>
            <person name="Arahal R. D."/>
            <person name="Lucena T."/>
        </authorList>
    </citation>
    <scope>NUCLEOTIDE SEQUENCE</scope>
    <source>
        <strain evidence="10">CECT 8226</strain>
    </source>
</reference>
<keyword evidence="5 7" id="KW-0472">Membrane</keyword>
<keyword evidence="3 7" id="KW-0812">Transmembrane</keyword>
<keyword evidence="2" id="KW-1003">Cell membrane</keyword>
<evidence type="ECO:0000256" key="5">
    <source>
        <dbReference type="ARBA" id="ARBA00023136"/>
    </source>
</evidence>
<feature type="transmembrane region" description="Helical" evidence="7">
    <location>
        <begin position="461"/>
        <end position="478"/>
    </location>
</feature>
<feature type="domain" description="Integral membrane protein YccS N-terminal" evidence="8">
    <location>
        <begin position="68"/>
        <end position="348"/>
    </location>
</feature>
<evidence type="ECO:0000313" key="10">
    <source>
        <dbReference type="EMBL" id="CAH0529637.1"/>
    </source>
</evidence>
<dbReference type="Proteomes" id="UP000838160">
    <property type="component" value="Unassembled WGS sequence"/>
</dbReference>
<dbReference type="InterPro" id="IPR010019">
    <property type="entry name" value="Integral_membrane_YccS"/>
</dbReference>
<evidence type="ECO:0000256" key="2">
    <source>
        <dbReference type="ARBA" id="ARBA00022475"/>
    </source>
</evidence>
<accession>A0ABM8ZMB5</accession>
<dbReference type="Pfam" id="PF13515">
    <property type="entry name" value="FUSC_2"/>
    <property type="match status" value="1"/>
</dbReference>
<evidence type="ECO:0000256" key="6">
    <source>
        <dbReference type="ARBA" id="ARBA00043993"/>
    </source>
</evidence>
<comment type="subcellular location">
    <subcellularLocation>
        <location evidence="1">Cell membrane</location>
        <topology evidence="1">Multi-pass membrane protein</topology>
    </subcellularLocation>
</comment>
<evidence type="ECO:0000256" key="7">
    <source>
        <dbReference type="SAM" id="Phobius"/>
    </source>
</evidence>
<feature type="transmembrane region" description="Helical" evidence="7">
    <location>
        <begin position="437"/>
        <end position="455"/>
    </location>
</feature>
<dbReference type="InterPro" id="IPR010020">
    <property type="entry name" value="Integral_membrane_YCCS_YHJK"/>
</dbReference>
<evidence type="ECO:0000259" key="8">
    <source>
        <dbReference type="Pfam" id="PF12805"/>
    </source>
</evidence>
<dbReference type="Pfam" id="PF12805">
    <property type="entry name" value="FUSC-like"/>
    <property type="match status" value="1"/>
</dbReference>
<feature type="transmembrane region" description="Helical" evidence="7">
    <location>
        <begin position="69"/>
        <end position="86"/>
    </location>
</feature>
<dbReference type="RefSeq" id="WP_237486221.1">
    <property type="nucleotide sequence ID" value="NZ_CAKLCM010000003.1"/>
</dbReference>
<feature type="transmembrane region" description="Helical" evidence="7">
    <location>
        <begin position="138"/>
        <end position="158"/>
    </location>
</feature>